<reference evidence="2" key="1">
    <citation type="journal article" date="2025" name="Foods">
        <title>Unveiling the Microbial Signatures of Arabica Coffee Cherries: Insights into Ripeness Specific Diversity, Functional Traits, and Implications for Quality and Safety.</title>
        <authorList>
            <consortium name="RefSeq"/>
            <person name="Tenea G.N."/>
            <person name="Cifuentes V."/>
            <person name="Reyes P."/>
            <person name="Cevallos-Vallejos M."/>
        </authorList>
    </citation>
    <scope>NUCLEOTIDE SEQUENCE [LARGE SCALE GENOMIC DNA]</scope>
</reference>
<reference evidence="3" key="2">
    <citation type="submission" date="2025-08" db="UniProtKB">
        <authorList>
            <consortium name="RefSeq"/>
        </authorList>
    </citation>
    <scope>IDENTIFICATION</scope>
    <source>
        <tissue evidence="3">Leaves</tissue>
    </source>
</reference>
<evidence type="ECO:0000313" key="2">
    <source>
        <dbReference type="Proteomes" id="UP001652660"/>
    </source>
</evidence>
<dbReference type="InterPro" id="IPR001529">
    <property type="entry name" value="Zn_ribbon_RPB9"/>
</dbReference>
<dbReference type="Pfam" id="PF14803">
    <property type="entry name" value="Zn_ribbon_Nudix"/>
    <property type="match status" value="1"/>
</dbReference>
<gene>
    <name evidence="3" type="primary">LOC113737074</name>
</gene>
<evidence type="ECO:0000259" key="1">
    <source>
        <dbReference type="SMART" id="SM00661"/>
    </source>
</evidence>
<keyword evidence="3" id="KW-0804">Transcription</keyword>
<keyword evidence="2" id="KW-1185">Reference proteome</keyword>
<evidence type="ECO:0000313" key="3">
    <source>
        <dbReference type="RefSeq" id="XP_027120122.1"/>
    </source>
</evidence>
<dbReference type="GO" id="GO:0006351">
    <property type="term" value="P:DNA-templated transcription"/>
    <property type="evidence" value="ECO:0007669"/>
    <property type="project" value="InterPro"/>
</dbReference>
<sequence length="110" mass="12899">MEFCPTCGMLLQYELPHMDRPARFFCPTCPYVCHIDSKVKIKRKHRLVKKELDPIISKDDELDNLPETEGWCRFNLGKASLSYLVELRVLIVVILRQPLVNNRPDLLMSR</sequence>
<organism evidence="2 3">
    <name type="scientific">Coffea arabica</name>
    <name type="common">Arabian coffee</name>
    <dbReference type="NCBI Taxonomy" id="13443"/>
    <lineage>
        <taxon>Eukaryota</taxon>
        <taxon>Viridiplantae</taxon>
        <taxon>Streptophyta</taxon>
        <taxon>Embryophyta</taxon>
        <taxon>Tracheophyta</taxon>
        <taxon>Spermatophyta</taxon>
        <taxon>Magnoliopsida</taxon>
        <taxon>eudicotyledons</taxon>
        <taxon>Gunneridae</taxon>
        <taxon>Pentapetalae</taxon>
        <taxon>asterids</taxon>
        <taxon>lamiids</taxon>
        <taxon>Gentianales</taxon>
        <taxon>Rubiaceae</taxon>
        <taxon>Ixoroideae</taxon>
        <taxon>Gardenieae complex</taxon>
        <taxon>Bertiereae - Coffeeae clade</taxon>
        <taxon>Coffeeae</taxon>
        <taxon>Coffea</taxon>
    </lineage>
</organism>
<dbReference type="Gene3D" id="2.20.70.10">
    <property type="match status" value="1"/>
</dbReference>
<name>A0A6P6X2N9_COFAR</name>
<dbReference type="InterPro" id="IPR029401">
    <property type="entry name" value="Nudix_N"/>
</dbReference>
<protein>
    <submittedName>
        <fullName evidence="3">DNA-directed RNA polymerase III subunit RPC10 isoform X2</fullName>
    </submittedName>
</protein>
<dbReference type="SMART" id="SM00661">
    <property type="entry name" value="RPOL9"/>
    <property type="match status" value="1"/>
</dbReference>
<feature type="domain" description="DNA-directed RNA polymerase II subunit RPB9-like zinc ribbon" evidence="1">
    <location>
        <begin position="2"/>
        <end position="56"/>
    </location>
</feature>
<dbReference type="GeneID" id="113737074"/>
<dbReference type="RefSeq" id="XP_027120122.1">
    <property type="nucleotide sequence ID" value="XM_027264321.2"/>
</dbReference>
<dbReference type="AlphaFoldDB" id="A0A6P6X2N9"/>
<proteinExistence type="predicted"/>
<accession>A0A6P6X2N9</accession>
<keyword evidence="3" id="KW-0240">DNA-directed RNA polymerase</keyword>
<dbReference type="Proteomes" id="UP001652660">
    <property type="component" value="Chromosome 6e"/>
</dbReference>